<keyword evidence="1" id="KW-1133">Transmembrane helix</keyword>
<evidence type="ECO:0008006" key="4">
    <source>
        <dbReference type="Google" id="ProtNLM"/>
    </source>
</evidence>
<feature type="transmembrane region" description="Helical" evidence="1">
    <location>
        <begin position="103"/>
        <end position="127"/>
    </location>
</feature>
<reference evidence="2" key="1">
    <citation type="submission" date="2021-01" db="EMBL/GenBank/DDBJ databases">
        <title>Whole genome shotgun sequence of Planosporangium mesophilum NBRC 109066.</title>
        <authorList>
            <person name="Komaki H."/>
            <person name="Tamura T."/>
        </authorList>
    </citation>
    <scope>NUCLEOTIDE SEQUENCE</scope>
    <source>
        <strain evidence="2">NBRC 109066</strain>
    </source>
</reference>
<dbReference type="RefSeq" id="WP_168117261.1">
    <property type="nucleotide sequence ID" value="NZ_BOON01000014.1"/>
</dbReference>
<feature type="transmembrane region" description="Helical" evidence="1">
    <location>
        <begin position="38"/>
        <end position="59"/>
    </location>
</feature>
<gene>
    <name evidence="2" type="ORF">Pme01_14540</name>
</gene>
<feature type="transmembrane region" description="Helical" evidence="1">
    <location>
        <begin position="71"/>
        <end position="91"/>
    </location>
</feature>
<keyword evidence="3" id="KW-1185">Reference proteome</keyword>
<keyword evidence="1" id="KW-0472">Membrane</keyword>
<dbReference type="EMBL" id="BOON01000014">
    <property type="protein sequence ID" value="GII21857.1"/>
    <property type="molecule type" value="Genomic_DNA"/>
</dbReference>
<evidence type="ECO:0000313" key="2">
    <source>
        <dbReference type="EMBL" id="GII21857.1"/>
    </source>
</evidence>
<organism evidence="2 3">
    <name type="scientific">Planosporangium mesophilum</name>
    <dbReference type="NCBI Taxonomy" id="689768"/>
    <lineage>
        <taxon>Bacteria</taxon>
        <taxon>Bacillati</taxon>
        <taxon>Actinomycetota</taxon>
        <taxon>Actinomycetes</taxon>
        <taxon>Micromonosporales</taxon>
        <taxon>Micromonosporaceae</taxon>
        <taxon>Planosporangium</taxon>
    </lineage>
</organism>
<comment type="caution">
    <text evidence="2">The sequence shown here is derived from an EMBL/GenBank/DDBJ whole genome shotgun (WGS) entry which is preliminary data.</text>
</comment>
<accession>A0A8J3T9R1</accession>
<name>A0A8J3T9R1_9ACTN</name>
<proteinExistence type="predicted"/>
<protein>
    <recommendedName>
        <fullName evidence="4">Actin-binding WH2 domain-containing protein</fullName>
    </recommendedName>
</protein>
<feature type="transmembrane region" description="Helical" evidence="1">
    <location>
        <begin position="245"/>
        <end position="264"/>
    </location>
</feature>
<sequence>MEQQQSGLLVIERILRDRDGLWRQIIDEQGLRQLTGQMLGTSAVSLAIYGAVLGANYGWLQALSSAVKLPLLFLATLAICLPTLYLFNLVFGARLSVLQTVTLIMVAVTVTSVLTLAFAPISLFFLISAHSYSFFKLLNVCILVLTAFVGLRFLTAGMRMLNDHQEHLAAVEAEARRAVAAPAEVKEPEKVLAAAAGDGATVDGTVAVAQHLPTAPPVRVQFPADRPRPVQPQPPAGQRPTSMTLLYIWILLFGFVGTQLGWTLRPFFGSPGEKFELFRNLDGTFYGDLVTTIGRLLSG</sequence>
<dbReference type="AlphaFoldDB" id="A0A8J3T9R1"/>
<dbReference type="Proteomes" id="UP000599074">
    <property type="component" value="Unassembled WGS sequence"/>
</dbReference>
<keyword evidence="1" id="KW-0812">Transmembrane</keyword>
<evidence type="ECO:0000313" key="3">
    <source>
        <dbReference type="Proteomes" id="UP000599074"/>
    </source>
</evidence>
<evidence type="ECO:0000256" key="1">
    <source>
        <dbReference type="SAM" id="Phobius"/>
    </source>
</evidence>
<feature type="transmembrane region" description="Helical" evidence="1">
    <location>
        <begin position="133"/>
        <end position="154"/>
    </location>
</feature>